<organism evidence="1 2">
    <name type="scientific">Melastoma candidum</name>
    <dbReference type="NCBI Taxonomy" id="119954"/>
    <lineage>
        <taxon>Eukaryota</taxon>
        <taxon>Viridiplantae</taxon>
        <taxon>Streptophyta</taxon>
        <taxon>Embryophyta</taxon>
        <taxon>Tracheophyta</taxon>
        <taxon>Spermatophyta</taxon>
        <taxon>Magnoliopsida</taxon>
        <taxon>eudicotyledons</taxon>
        <taxon>Gunneridae</taxon>
        <taxon>Pentapetalae</taxon>
        <taxon>rosids</taxon>
        <taxon>malvids</taxon>
        <taxon>Myrtales</taxon>
        <taxon>Melastomataceae</taxon>
        <taxon>Melastomatoideae</taxon>
        <taxon>Melastomateae</taxon>
        <taxon>Melastoma</taxon>
    </lineage>
</organism>
<evidence type="ECO:0000313" key="1">
    <source>
        <dbReference type="EMBL" id="KAI4325288.1"/>
    </source>
</evidence>
<sequence>MGLFDGFFKSKFCNKSKTAIKATRMRLETIKKRRMAVDKFLRKDIADLLKNELDISAYGRAERLLVECNRTLCYDLVDQFCGCISYAQIVAMQKQSECPEECREAVSSLMYAAARFGDLPELRELRSLFREKYGDSLNSFINEEFARRLTSKSSSKDMKLQLMRDIAVEFSVDWNSKVLEQRLFVPNSPEQGTNNDNESTTPTNEETERNEKGLNLYPRKGSTDNLQKSTSSSSDDDMTESYGNSDVHGIEKQSPSSASHPPDEGVMPKQPLLYRDIIPPYVKSKADTVDSVQDKPKPRSVRQRRLNPPPGSESTGFESISPQANRVNREEKETDKNSPNKPDGIADKHAPARTTSLPPEKTMPGEVNETGKGHRRSASLQPDMLAHHVHPNLPTNYEDLVARLAALRGEMR</sequence>
<dbReference type="EMBL" id="CM042888">
    <property type="protein sequence ID" value="KAI4325288.1"/>
    <property type="molecule type" value="Genomic_DNA"/>
</dbReference>
<protein>
    <submittedName>
        <fullName evidence="1">Uncharacterized protein</fullName>
    </submittedName>
</protein>
<gene>
    <name evidence="1" type="ORF">MLD38_030700</name>
</gene>
<accession>A0ACB9MLY2</accession>
<keyword evidence="2" id="KW-1185">Reference proteome</keyword>
<comment type="caution">
    <text evidence="1">The sequence shown here is derived from an EMBL/GenBank/DDBJ whole genome shotgun (WGS) entry which is preliminary data.</text>
</comment>
<reference evidence="2" key="1">
    <citation type="journal article" date="2023" name="Front. Plant Sci.">
        <title>Chromosomal-level genome assembly of Melastoma candidum provides insights into trichome evolution.</title>
        <authorList>
            <person name="Zhong Y."/>
            <person name="Wu W."/>
            <person name="Sun C."/>
            <person name="Zou P."/>
            <person name="Liu Y."/>
            <person name="Dai S."/>
            <person name="Zhou R."/>
        </authorList>
    </citation>
    <scope>NUCLEOTIDE SEQUENCE [LARGE SCALE GENOMIC DNA]</scope>
</reference>
<proteinExistence type="predicted"/>
<name>A0ACB9MLY2_9MYRT</name>
<evidence type="ECO:0000313" key="2">
    <source>
        <dbReference type="Proteomes" id="UP001057402"/>
    </source>
</evidence>
<dbReference type="Proteomes" id="UP001057402">
    <property type="component" value="Chromosome 9"/>
</dbReference>